<organism evidence="1">
    <name type="scientific">marine sediment metagenome</name>
    <dbReference type="NCBI Taxonomy" id="412755"/>
    <lineage>
        <taxon>unclassified sequences</taxon>
        <taxon>metagenomes</taxon>
        <taxon>ecological metagenomes</taxon>
    </lineage>
</organism>
<sequence>MLYESEEQARLVRRSTKQAIALAMEGRWREAVAANESILENYPDDVDACNRLGRAYMELGEFSLARKAYSRAKELDPYNAIAEKNLRRLSHLRGTGSISGEGFDR</sequence>
<comment type="caution">
    <text evidence="1">The sequence shown here is derived from an EMBL/GenBank/DDBJ whole genome shotgun (WGS) entry which is preliminary data.</text>
</comment>
<proteinExistence type="predicted"/>
<evidence type="ECO:0000313" key="1">
    <source>
        <dbReference type="EMBL" id="GAF77203.1"/>
    </source>
</evidence>
<reference evidence="1" key="1">
    <citation type="journal article" date="2014" name="Front. Microbiol.">
        <title>High frequency of phylogenetically diverse reductive dehalogenase-homologous genes in deep subseafloor sedimentary metagenomes.</title>
        <authorList>
            <person name="Kawai M."/>
            <person name="Futagami T."/>
            <person name="Toyoda A."/>
            <person name="Takaki Y."/>
            <person name="Nishi S."/>
            <person name="Hori S."/>
            <person name="Arai W."/>
            <person name="Tsubouchi T."/>
            <person name="Morono Y."/>
            <person name="Uchiyama I."/>
            <person name="Ito T."/>
            <person name="Fujiyama A."/>
            <person name="Inagaki F."/>
            <person name="Takami H."/>
        </authorList>
    </citation>
    <scope>NUCLEOTIDE SEQUENCE</scope>
    <source>
        <strain evidence="1">Expedition CK06-06</strain>
    </source>
</reference>
<protein>
    <submittedName>
        <fullName evidence="1">Uncharacterized protein</fullName>
    </submittedName>
</protein>
<dbReference type="Pfam" id="PF13432">
    <property type="entry name" value="TPR_16"/>
    <property type="match status" value="1"/>
</dbReference>
<feature type="non-terminal residue" evidence="1">
    <location>
        <position position="105"/>
    </location>
</feature>
<dbReference type="InterPro" id="IPR019734">
    <property type="entry name" value="TPR_rpt"/>
</dbReference>
<dbReference type="PROSITE" id="PS50005">
    <property type="entry name" value="TPR"/>
    <property type="match status" value="1"/>
</dbReference>
<dbReference type="Gene3D" id="1.25.40.10">
    <property type="entry name" value="Tetratricopeptide repeat domain"/>
    <property type="match status" value="1"/>
</dbReference>
<dbReference type="SUPFAM" id="SSF48452">
    <property type="entry name" value="TPR-like"/>
    <property type="match status" value="1"/>
</dbReference>
<dbReference type="EMBL" id="BARS01005690">
    <property type="protein sequence ID" value="GAF77203.1"/>
    <property type="molecule type" value="Genomic_DNA"/>
</dbReference>
<dbReference type="AlphaFoldDB" id="X0S832"/>
<gene>
    <name evidence="1" type="ORF">S01H1_11160</name>
</gene>
<dbReference type="InterPro" id="IPR011990">
    <property type="entry name" value="TPR-like_helical_dom_sf"/>
</dbReference>
<name>X0S832_9ZZZZ</name>
<dbReference type="SMART" id="SM00028">
    <property type="entry name" value="TPR"/>
    <property type="match status" value="2"/>
</dbReference>
<accession>X0S832</accession>